<evidence type="ECO:0000313" key="3">
    <source>
        <dbReference type="Proteomes" id="UP000319516"/>
    </source>
</evidence>
<dbReference type="Pfam" id="PF11255">
    <property type="entry name" value="DUF3054"/>
    <property type="match status" value="1"/>
</dbReference>
<feature type="transmembrane region" description="Helical" evidence="1">
    <location>
        <begin position="20"/>
        <end position="36"/>
    </location>
</feature>
<name>A0A542YPY2_9MICO</name>
<feature type="transmembrane region" description="Helical" evidence="1">
    <location>
        <begin position="103"/>
        <end position="125"/>
    </location>
</feature>
<protein>
    <submittedName>
        <fullName evidence="2">DUF3054 family protein</fullName>
    </submittedName>
</protein>
<evidence type="ECO:0000313" key="2">
    <source>
        <dbReference type="EMBL" id="TQL49984.1"/>
    </source>
</evidence>
<comment type="caution">
    <text evidence="2">The sequence shown here is derived from an EMBL/GenBank/DDBJ whole genome shotgun (WGS) entry which is preliminary data.</text>
</comment>
<proteinExistence type="predicted"/>
<keyword evidence="1" id="KW-1133">Transmembrane helix</keyword>
<dbReference type="Proteomes" id="UP000319516">
    <property type="component" value="Unassembled WGS sequence"/>
</dbReference>
<dbReference type="EMBL" id="VFOP01000001">
    <property type="protein sequence ID" value="TQL49984.1"/>
    <property type="molecule type" value="Genomic_DNA"/>
</dbReference>
<keyword evidence="3" id="KW-1185">Reference proteome</keyword>
<dbReference type="RefSeq" id="WP_228393004.1">
    <property type="nucleotide sequence ID" value="NZ_BAAAIK010000004.1"/>
</dbReference>
<keyword evidence="1" id="KW-0812">Transmembrane</keyword>
<dbReference type="InterPro" id="IPR021414">
    <property type="entry name" value="DUF3054"/>
</dbReference>
<organism evidence="2 3">
    <name type="scientific">Ornithinicoccus hortensis</name>
    <dbReference type="NCBI Taxonomy" id="82346"/>
    <lineage>
        <taxon>Bacteria</taxon>
        <taxon>Bacillati</taxon>
        <taxon>Actinomycetota</taxon>
        <taxon>Actinomycetes</taxon>
        <taxon>Micrococcales</taxon>
        <taxon>Intrasporangiaceae</taxon>
        <taxon>Ornithinicoccus</taxon>
    </lineage>
</organism>
<evidence type="ECO:0000256" key="1">
    <source>
        <dbReference type="SAM" id="Phobius"/>
    </source>
</evidence>
<keyword evidence="1" id="KW-0472">Membrane</keyword>
<feature type="transmembrane region" description="Helical" evidence="1">
    <location>
        <begin position="48"/>
        <end position="67"/>
    </location>
</feature>
<accession>A0A542YPY2</accession>
<sequence>MKQPGPARTPRDTGRALRPLCYLLDGLVVVAFAAAGRSSHDEGLSPAGIADTAWPFLAALVAGWLLVALRGRPPTSFRAWGVLWPVTVAGGMLLRWLTGDGTALPFVLVATTVLGAGLLAVRVILSAVVRARSRR</sequence>
<dbReference type="AlphaFoldDB" id="A0A542YPY2"/>
<feature type="transmembrane region" description="Helical" evidence="1">
    <location>
        <begin position="79"/>
        <end position="97"/>
    </location>
</feature>
<reference evidence="2 3" key="1">
    <citation type="submission" date="2019-06" db="EMBL/GenBank/DDBJ databases">
        <title>Sequencing the genomes of 1000 actinobacteria strains.</title>
        <authorList>
            <person name="Klenk H.-P."/>
        </authorList>
    </citation>
    <scope>NUCLEOTIDE SEQUENCE [LARGE SCALE GENOMIC DNA]</scope>
    <source>
        <strain evidence="2 3">DSM 12335</strain>
    </source>
</reference>
<gene>
    <name evidence="2" type="ORF">FB467_1084</name>
</gene>